<proteinExistence type="inferred from homology"/>
<dbReference type="PIRSF" id="PIRSF000105">
    <property type="entry name" value="HCDH"/>
    <property type="match status" value="1"/>
</dbReference>
<dbReference type="PANTHER" id="PTHR48075:SF1">
    <property type="entry name" value="LAMBDA-CRYSTALLIN HOMOLOG"/>
    <property type="match status" value="1"/>
</dbReference>
<evidence type="ECO:0000256" key="2">
    <source>
        <dbReference type="ARBA" id="ARBA00005086"/>
    </source>
</evidence>
<organism evidence="14 15">
    <name type="scientific">Agathobaculum faecis</name>
    <dbReference type="NCBI Taxonomy" id="2763013"/>
    <lineage>
        <taxon>Bacteria</taxon>
        <taxon>Bacillati</taxon>
        <taxon>Bacillota</taxon>
        <taxon>Clostridia</taxon>
        <taxon>Eubacteriales</taxon>
        <taxon>Butyricicoccaceae</taxon>
        <taxon>Agathobaculum</taxon>
    </lineage>
</organism>
<comment type="pathway">
    <text evidence="2">Lipid metabolism; butanoate metabolism.</text>
</comment>
<protein>
    <recommendedName>
        <fullName evidence="10">L-gulonate 3-dehydrogenase</fullName>
        <ecNumber evidence="9">1.1.1.45</ecNumber>
    </recommendedName>
    <alternativeName>
        <fullName evidence="10">L-gulonate 3-dehydrogenase</fullName>
    </alternativeName>
</protein>
<evidence type="ECO:0000256" key="7">
    <source>
        <dbReference type="ARBA" id="ARBA00023002"/>
    </source>
</evidence>
<dbReference type="RefSeq" id="WP_054327845.1">
    <property type="nucleotide sequence ID" value="NZ_JACOPL010000008.1"/>
</dbReference>
<keyword evidence="5" id="KW-0963">Cytoplasm</keyword>
<dbReference type="Gene3D" id="1.10.1040.10">
    <property type="entry name" value="N-(1-d-carboxylethyl)-l-norvaline Dehydrogenase, domain 2"/>
    <property type="match status" value="1"/>
</dbReference>
<dbReference type="PANTHER" id="PTHR48075">
    <property type="entry name" value="3-HYDROXYACYL-COA DEHYDROGENASE FAMILY PROTEIN"/>
    <property type="match status" value="1"/>
</dbReference>
<keyword evidence="7" id="KW-0560">Oxidoreductase</keyword>
<evidence type="ECO:0000259" key="12">
    <source>
        <dbReference type="Pfam" id="PF00725"/>
    </source>
</evidence>
<feature type="domain" description="3-hydroxyacyl-CoA dehydrogenase NAD binding" evidence="13">
    <location>
        <begin position="6"/>
        <end position="181"/>
    </location>
</feature>
<dbReference type="InterPro" id="IPR036291">
    <property type="entry name" value="NAD(P)-bd_dom_sf"/>
</dbReference>
<dbReference type="InterPro" id="IPR006108">
    <property type="entry name" value="3HC_DH_C"/>
</dbReference>
<dbReference type="GO" id="GO:0005737">
    <property type="term" value="C:cytoplasm"/>
    <property type="evidence" value="ECO:0007669"/>
    <property type="project" value="UniProtKB-SubCell"/>
</dbReference>
<dbReference type="Pfam" id="PF02737">
    <property type="entry name" value="3HCDH_N"/>
    <property type="match status" value="1"/>
</dbReference>
<evidence type="ECO:0000256" key="9">
    <source>
        <dbReference type="ARBA" id="ARBA00038962"/>
    </source>
</evidence>
<dbReference type="Pfam" id="PF00725">
    <property type="entry name" value="3HCDH"/>
    <property type="match status" value="1"/>
</dbReference>
<evidence type="ECO:0000259" key="13">
    <source>
        <dbReference type="Pfam" id="PF02737"/>
    </source>
</evidence>
<dbReference type="PROSITE" id="PS00067">
    <property type="entry name" value="3HCDH"/>
    <property type="match status" value="1"/>
</dbReference>
<dbReference type="InterPro" id="IPR006180">
    <property type="entry name" value="3-OHacyl-CoA_DH_CS"/>
</dbReference>
<feature type="domain" description="3-hydroxyacyl-CoA dehydrogenase C-terminal" evidence="12">
    <location>
        <begin position="187"/>
        <end position="285"/>
    </location>
</feature>
<comment type="subcellular location">
    <subcellularLocation>
        <location evidence="1">Cytoplasm</location>
    </subcellularLocation>
</comment>
<evidence type="ECO:0000256" key="11">
    <source>
        <dbReference type="PIRSR" id="PIRSR000105-1"/>
    </source>
</evidence>
<dbReference type="InterPro" id="IPR022694">
    <property type="entry name" value="3-OHacyl-CoA_DH"/>
</dbReference>
<dbReference type="InterPro" id="IPR006176">
    <property type="entry name" value="3-OHacyl-CoA_DH_NAD-bd"/>
</dbReference>
<dbReference type="SUPFAM" id="SSF51735">
    <property type="entry name" value="NAD(P)-binding Rossmann-fold domains"/>
    <property type="match status" value="1"/>
</dbReference>
<comment type="caution">
    <text evidence="14">The sequence shown here is derived from an EMBL/GenBank/DDBJ whole genome shotgun (WGS) entry which is preliminary data.</text>
</comment>
<dbReference type="AlphaFoldDB" id="A0A923LVA6"/>
<sequence>MLDYKTGVVGAGRVGAGMATLMAGHGCWVTIVGLDEEDLKRCRAILEGNLEELVQQGLATEQNRAAIRKRFILTTDPADLRDCVFVLEAAFENLEVKRGIYREVEEIVSPETLMASTTSAISAELLTAEMRHPERFVVTHPFQPAHMLPLVELVGGPKTTPETIGRARRLLEELDREVVTLHKSVPGFIINRFAQALFRESLYLVEQGVVSVEDVDKAIKYAVGMRYASIGLLEYFDDVGFNLECDIAKSVYPDLCGTRAIQQIVLDGIAAGKTGRSAGQGLYDWGKKDDADYLKRKAAPYYACFHWEMPED</sequence>
<evidence type="ECO:0000313" key="14">
    <source>
        <dbReference type="EMBL" id="MBC5725814.1"/>
    </source>
</evidence>
<dbReference type="GO" id="GO:0050104">
    <property type="term" value="F:L-gulonate 3-dehydrogenase activity"/>
    <property type="evidence" value="ECO:0007669"/>
    <property type="project" value="UniProtKB-EC"/>
</dbReference>
<keyword evidence="15" id="KW-1185">Reference proteome</keyword>
<keyword evidence="6" id="KW-0597">Phosphoprotein</keyword>
<evidence type="ECO:0000256" key="6">
    <source>
        <dbReference type="ARBA" id="ARBA00022553"/>
    </source>
</evidence>
<dbReference type="InterPro" id="IPR008927">
    <property type="entry name" value="6-PGluconate_DH-like_C_sf"/>
</dbReference>
<evidence type="ECO:0000256" key="10">
    <source>
        <dbReference type="ARBA" id="ARBA00042709"/>
    </source>
</evidence>
<reference evidence="14" key="1">
    <citation type="submission" date="2020-08" db="EMBL/GenBank/DDBJ databases">
        <title>Genome public.</title>
        <authorList>
            <person name="Liu C."/>
            <person name="Sun Q."/>
        </authorList>
    </citation>
    <scope>NUCLEOTIDE SEQUENCE</scope>
    <source>
        <strain evidence="14">NSJ-28</strain>
    </source>
</reference>
<evidence type="ECO:0000256" key="1">
    <source>
        <dbReference type="ARBA" id="ARBA00004496"/>
    </source>
</evidence>
<dbReference type="Proteomes" id="UP000606499">
    <property type="component" value="Unassembled WGS sequence"/>
</dbReference>
<comment type="similarity">
    <text evidence="3">Belongs to the 3-hydroxyacyl-CoA dehydrogenase family.</text>
</comment>
<dbReference type="InterPro" id="IPR013328">
    <property type="entry name" value="6PGD_dom2"/>
</dbReference>
<dbReference type="GO" id="GO:0070403">
    <property type="term" value="F:NAD+ binding"/>
    <property type="evidence" value="ECO:0007669"/>
    <property type="project" value="InterPro"/>
</dbReference>
<dbReference type="GO" id="GO:0006631">
    <property type="term" value="P:fatty acid metabolic process"/>
    <property type="evidence" value="ECO:0007669"/>
    <property type="project" value="InterPro"/>
</dbReference>
<evidence type="ECO:0000256" key="3">
    <source>
        <dbReference type="ARBA" id="ARBA00009463"/>
    </source>
</evidence>
<evidence type="ECO:0000313" key="15">
    <source>
        <dbReference type="Proteomes" id="UP000606499"/>
    </source>
</evidence>
<accession>A0A923LVA6</accession>
<keyword evidence="8" id="KW-0520">NAD</keyword>
<dbReference type="SUPFAM" id="SSF48179">
    <property type="entry name" value="6-phosphogluconate dehydrogenase C-terminal domain-like"/>
    <property type="match status" value="1"/>
</dbReference>
<dbReference type="EMBL" id="JACOPL010000008">
    <property type="protein sequence ID" value="MBC5725814.1"/>
    <property type="molecule type" value="Genomic_DNA"/>
</dbReference>
<name>A0A923LVA6_9FIRM</name>
<evidence type="ECO:0000256" key="5">
    <source>
        <dbReference type="ARBA" id="ARBA00022490"/>
    </source>
</evidence>
<dbReference type="EC" id="1.1.1.45" evidence="9"/>
<evidence type="ECO:0000256" key="8">
    <source>
        <dbReference type="ARBA" id="ARBA00023027"/>
    </source>
</evidence>
<gene>
    <name evidence="14" type="ORF">H8S45_10150</name>
</gene>
<dbReference type="Gene3D" id="3.40.50.720">
    <property type="entry name" value="NAD(P)-binding Rossmann-like Domain"/>
    <property type="match status" value="1"/>
</dbReference>
<comment type="subunit">
    <text evidence="4">Homodimer.</text>
</comment>
<evidence type="ECO:0000256" key="4">
    <source>
        <dbReference type="ARBA" id="ARBA00011738"/>
    </source>
</evidence>
<feature type="site" description="Important for catalytic activity" evidence="11">
    <location>
        <position position="140"/>
    </location>
</feature>